<feature type="active site" description="Proton donor/acceptor" evidence="6">
    <location>
        <position position="276"/>
    </location>
</feature>
<feature type="binding site" evidence="7">
    <location>
        <begin position="309"/>
        <end position="311"/>
    </location>
    <ligand>
        <name>substrate</name>
    </ligand>
</feature>
<organism evidence="11 12">
    <name type="scientific">Caulobacter flavus</name>
    <dbReference type="NCBI Taxonomy" id="1679497"/>
    <lineage>
        <taxon>Bacteria</taxon>
        <taxon>Pseudomonadati</taxon>
        <taxon>Pseudomonadota</taxon>
        <taxon>Alphaproteobacteria</taxon>
        <taxon>Caulobacterales</taxon>
        <taxon>Caulobacteraceae</taxon>
        <taxon>Caulobacter</taxon>
    </lineage>
</organism>
<dbReference type="NCBIfam" id="TIGR00221">
    <property type="entry name" value="nagA"/>
    <property type="match status" value="1"/>
</dbReference>
<dbReference type="EMBL" id="CP026100">
    <property type="protein sequence ID" value="AYV46017.1"/>
    <property type="molecule type" value="Genomic_DNA"/>
</dbReference>
<keyword evidence="2 8" id="KW-0479">Metal-binding</keyword>
<dbReference type="SUPFAM" id="SSF51556">
    <property type="entry name" value="Metallo-dependent hydrolases"/>
    <property type="match status" value="1"/>
</dbReference>
<dbReference type="RefSeq" id="WP_101711051.1">
    <property type="nucleotide sequence ID" value="NZ_CP026100.1"/>
</dbReference>
<dbReference type="PANTHER" id="PTHR11113">
    <property type="entry name" value="N-ACETYLGLUCOSAMINE-6-PHOSPHATE DEACETYLASE"/>
    <property type="match status" value="1"/>
</dbReference>
<dbReference type="Gene3D" id="2.30.40.10">
    <property type="entry name" value="Urease, subunit C, domain 1"/>
    <property type="match status" value="1"/>
</dbReference>
<dbReference type="InterPro" id="IPR003764">
    <property type="entry name" value="GlcNAc_6-P_deAcase"/>
</dbReference>
<keyword evidence="13" id="KW-1185">Reference proteome</keyword>
<feature type="domain" description="Amidohydrolase-related" evidence="9">
    <location>
        <begin position="56"/>
        <end position="380"/>
    </location>
</feature>
<feature type="binding site" evidence="7">
    <location>
        <position position="253"/>
    </location>
    <ligand>
        <name>substrate</name>
    </ligand>
</feature>
<dbReference type="InterPro" id="IPR032466">
    <property type="entry name" value="Metal_Hydrolase"/>
</dbReference>
<reference evidence="10 13" key="2">
    <citation type="submission" date="2018-01" db="EMBL/GenBank/DDBJ databases">
        <title>Complete genome sequence of Caulobacter flavus RHGG3.</title>
        <authorList>
            <person name="Yang E."/>
        </authorList>
    </citation>
    <scope>NUCLEOTIDE SEQUENCE [LARGE SCALE GENOMIC DNA]</scope>
    <source>
        <strain evidence="10 13">RHGG3</strain>
    </source>
</reference>
<dbReference type="InterPro" id="IPR011059">
    <property type="entry name" value="Metal-dep_hydrolase_composite"/>
</dbReference>
<dbReference type="Proteomes" id="UP000281192">
    <property type="component" value="Chromosome"/>
</dbReference>
<dbReference type="PANTHER" id="PTHR11113:SF14">
    <property type="entry name" value="N-ACETYLGLUCOSAMINE-6-PHOSPHATE DEACETYLASE"/>
    <property type="match status" value="1"/>
</dbReference>
<comment type="cofactor">
    <cofactor evidence="8">
        <name>a divalent metal cation</name>
        <dbReference type="ChEBI" id="CHEBI:60240"/>
    </cofactor>
    <text evidence="8">Binds 1 divalent metal cation per subunit.</text>
</comment>
<evidence type="ECO:0000256" key="3">
    <source>
        <dbReference type="ARBA" id="ARBA00022801"/>
    </source>
</evidence>
<evidence type="ECO:0000256" key="5">
    <source>
        <dbReference type="PIRNR" id="PIRNR038994"/>
    </source>
</evidence>
<dbReference type="KEGG" id="cfh:C1707_07000"/>
<dbReference type="AlphaFoldDB" id="A0A2N5D5U8"/>
<feature type="binding site" evidence="8">
    <location>
        <position position="197"/>
    </location>
    <ligand>
        <name>Zn(2+)</name>
        <dbReference type="ChEBI" id="CHEBI:29105"/>
    </ligand>
</feature>
<evidence type="ECO:0000313" key="12">
    <source>
        <dbReference type="Proteomes" id="UP000234483"/>
    </source>
</evidence>
<evidence type="ECO:0000313" key="13">
    <source>
        <dbReference type="Proteomes" id="UP000281192"/>
    </source>
</evidence>
<proteinExistence type="inferred from homology"/>
<keyword evidence="4 5" id="KW-0119">Carbohydrate metabolism</keyword>
<feature type="binding site" evidence="7">
    <location>
        <position position="229"/>
    </location>
    <ligand>
        <name>substrate</name>
    </ligand>
</feature>
<evidence type="ECO:0000256" key="6">
    <source>
        <dbReference type="PIRSR" id="PIRSR038994-1"/>
    </source>
</evidence>
<protein>
    <submittedName>
        <fullName evidence="11">N-acetylglucosamine-6-phosphate deacetylase</fullName>
    </submittedName>
</protein>
<feature type="binding site" evidence="7">
    <location>
        <begin position="221"/>
        <end position="222"/>
    </location>
    <ligand>
        <name>substrate</name>
    </ligand>
</feature>
<feature type="binding site" evidence="8">
    <location>
        <position position="133"/>
    </location>
    <ligand>
        <name>Zn(2+)</name>
        <dbReference type="ChEBI" id="CHEBI:29105"/>
    </ligand>
</feature>
<accession>A0A2N5D5U8</accession>
<evidence type="ECO:0000256" key="4">
    <source>
        <dbReference type="ARBA" id="ARBA00023277"/>
    </source>
</evidence>
<dbReference type="InterPro" id="IPR006680">
    <property type="entry name" value="Amidohydro-rel"/>
</dbReference>
<dbReference type="Pfam" id="PF01979">
    <property type="entry name" value="Amidohydro_1"/>
    <property type="match status" value="1"/>
</dbReference>
<feature type="binding site" evidence="8">
    <location>
        <position position="218"/>
    </location>
    <ligand>
        <name>Zn(2+)</name>
        <dbReference type="ChEBI" id="CHEBI:29105"/>
    </ligand>
</feature>
<evidence type="ECO:0000259" key="9">
    <source>
        <dbReference type="Pfam" id="PF01979"/>
    </source>
</evidence>
<dbReference type="GO" id="GO:0006046">
    <property type="term" value="P:N-acetylglucosamine catabolic process"/>
    <property type="evidence" value="ECO:0007669"/>
    <property type="project" value="TreeGrafter"/>
</dbReference>
<dbReference type="GO" id="GO:0008448">
    <property type="term" value="F:N-acetylglucosamine-6-phosphate deacetylase activity"/>
    <property type="evidence" value="ECO:0007669"/>
    <property type="project" value="InterPro"/>
</dbReference>
<dbReference type="PIRSF" id="PIRSF038994">
    <property type="entry name" value="NagA"/>
    <property type="match status" value="1"/>
</dbReference>
<evidence type="ECO:0000256" key="2">
    <source>
        <dbReference type="ARBA" id="ARBA00022723"/>
    </source>
</evidence>
<dbReference type="OrthoDB" id="9776488at2"/>
<dbReference type="FunFam" id="3.20.20.140:FF:000004">
    <property type="entry name" value="N-acetylglucosamine-6-phosphate deacetylase"/>
    <property type="match status" value="1"/>
</dbReference>
<dbReference type="EMBL" id="PJRQ01000002">
    <property type="protein sequence ID" value="PLR21440.1"/>
    <property type="molecule type" value="Genomic_DNA"/>
</dbReference>
<evidence type="ECO:0000313" key="10">
    <source>
        <dbReference type="EMBL" id="AYV46017.1"/>
    </source>
</evidence>
<dbReference type="Proteomes" id="UP000234483">
    <property type="component" value="Unassembled WGS sequence"/>
</dbReference>
<dbReference type="GO" id="GO:0046872">
    <property type="term" value="F:metal ion binding"/>
    <property type="evidence" value="ECO:0007669"/>
    <property type="project" value="UniProtKB-KW"/>
</dbReference>
<dbReference type="CDD" id="cd00854">
    <property type="entry name" value="NagA"/>
    <property type="match status" value="1"/>
</dbReference>
<comment type="similarity">
    <text evidence="1 5">Belongs to the metallo-dependent hydrolases superfamily. NagA family.</text>
</comment>
<evidence type="ECO:0000256" key="1">
    <source>
        <dbReference type="ARBA" id="ARBA00010716"/>
    </source>
</evidence>
<reference evidence="11 12" key="1">
    <citation type="submission" date="2017-12" db="EMBL/GenBank/DDBJ databases">
        <title>The genome sequence of Caulobacter flavus CGMCC1 15093.</title>
        <authorList>
            <person name="Gao J."/>
            <person name="Mao X."/>
            <person name="Sun J."/>
        </authorList>
    </citation>
    <scope>NUCLEOTIDE SEQUENCE [LARGE SCALE GENOMIC DNA]</scope>
    <source>
        <strain evidence="11 12">CGMCC1 15093</strain>
    </source>
</reference>
<evidence type="ECO:0000313" key="11">
    <source>
        <dbReference type="EMBL" id="PLR21440.1"/>
    </source>
</evidence>
<evidence type="ECO:0000256" key="7">
    <source>
        <dbReference type="PIRSR" id="PIRSR038994-2"/>
    </source>
</evidence>
<dbReference type="Gene3D" id="3.20.20.140">
    <property type="entry name" value="Metal-dependent hydrolases"/>
    <property type="match status" value="1"/>
</dbReference>
<keyword evidence="3 5" id="KW-0378">Hydrolase</keyword>
<evidence type="ECO:0000256" key="8">
    <source>
        <dbReference type="PIRSR" id="PIRSR038994-3"/>
    </source>
</evidence>
<name>A0A2N5D5U8_9CAUL</name>
<gene>
    <name evidence="11" type="primary">nagA</name>
    <name evidence="10" type="ORF">C1707_07000</name>
    <name evidence="11" type="ORF">CFHF_00345</name>
</gene>
<feature type="binding site" evidence="7">
    <location>
        <position position="144"/>
    </location>
    <ligand>
        <name>substrate</name>
    </ligand>
</feature>
<dbReference type="SUPFAM" id="SSF51338">
    <property type="entry name" value="Composite domain of metallo-dependent hydrolases"/>
    <property type="match status" value="1"/>
</dbReference>
<sequence>MPTASQTALVNGAVMTPAGVADGRALLIEGSTIVGLVDRADVPAGASVEDMAGGLLVPGFIDTQVNGGGGVLFNDAPTVETIAAIGAAHRPFGTTGFLPTLISDDLDVVDAAMRATEQAIEAGVPGVLGVHIEGPFLNEQRKGIHDADKFRVLDEAAIKLLSSLKRGRTLVTLAPEMTTPDMVRRLAQAGVVVAAGHTNARYETVKAALEAGLTGFTHLFNAMSPLTSRAPGAVGAALENQDAWCGIIVDGRHVDPATLRIALRTRPLDRFMLVTDAMPTVGMADKRFVLQGQAITVEDGVCVGPGGTLAGSDLDMIGAVRNAVSMLGLSLEDAVMTASSAPAAFLGLSAARGAIAPGKAADLVLLDGDRNVVRTWIDGQG</sequence>